<keyword evidence="1" id="KW-0472">Membrane</keyword>
<comment type="caution">
    <text evidence="2">The sequence shown here is derived from an EMBL/GenBank/DDBJ whole genome shotgun (WGS) entry which is preliminary data.</text>
</comment>
<protein>
    <submittedName>
        <fullName evidence="2">Uncharacterized protein</fullName>
    </submittedName>
</protein>
<proteinExistence type="predicted"/>
<keyword evidence="1" id="KW-0812">Transmembrane</keyword>
<name>A0A2R6ALJ8_9ARCH</name>
<accession>A0A2R6ALJ8</accession>
<dbReference type="AlphaFoldDB" id="A0A2R6ALJ8"/>
<keyword evidence="1" id="KW-1133">Transmembrane helix</keyword>
<feature type="transmembrane region" description="Helical" evidence="1">
    <location>
        <begin position="35"/>
        <end position="55"/>
    </location>
</feature>
<gene>
    <name evidence="2" type="ORF">B9Q00_09330</name>
</gene>
<evidence type="ECO:0000256" key="1">
    <source>
        <dbReference type="SAM" id="Phobius"/>
    </source>
</evidence>
<organism evidence="2 3">
    <name type="scientific">Candidatus Marsarchaeota G1 archaeon OSP_C</name>
    <dbReference type="NCBI Taxonomy" id="1978154"/>
    <lineage>
        <taxon>Archaea</taxon>
        <taxon>Candidatus Marsarchaeota</taxon>
        <taxon>Candidatus Marsarchaeota group 1</taxon>
    </lineage>
</organism>
<evidence type="ECO:0000313" key="3">
    <source>
        <dbReference type="Proteomes" id="UP000241473"/>
    </source>
</evidence>
<reference evidence="2 3" key="1">
    <citation type="submission" date="2017-04" db="EMBL/GenBank/DDBJ databases">
        <title>Novel microbial lineages endemic to geothermal iron-oxide mats fill important gaps in the evolutionary history of Archaea.</title>
        <authorList>
            <person name="Jay Z.J."/>
            <person name="Beam J.P."/>
            <person name="Dlakic M."/>
            <person name="Rusch D.B."/>
            <person name="Kozubal M.A."/>
            <person name="Inskeep W.P."/>
        </authorList>
    </citation>
    <scope>NUCLEOTIDE SEQUENCE [LARGE SCALE GENOMIC DNA]</scope>
    <source>
        <strain evidence="2">OSP_C</strain>
    </source>
</reference>
<dbReference type="Proteomes" id="UP000241473">
    <property type="component" value="Unassembled WGS sequence"/>
</dbReference>
<dbReference type="EMBL" id="NEXB01000074">
    <property type="protein sequence ID" value="PSN87259.1"/>
    <property type="molecule type" value="Genomic_DNA"/>
</dbReference>
<evidence type="ECO:0000313" key="2">
    <source>
        <dbReference type="EMBL" id="PSN87259.1"/>
    </source>
</evidence>
<sequence>MPFALIAIPLPLTLGALLSFRIIAYLLNATPSFAYEALTSLFLVSLALLYSIKVVRFLGV</sequence>